<sequence>MAAVQLAEKDWEQLGQFLASYDEQREIVIKRCRDMQKLAKQAIYSLHRGEASKAADQLTKVEAIARELLPTLAKYPTLRSGSYAAAMEEYAEAAAFACFLKEGRLVRSDEMPLVEPEEYLGGVLDFTGELNRYAIARATSRDKAAVERCRDLVDALMGRFLQFDLRNGSLRKKFDGLKYTLKKLESTLYELALTDAMGFKMSSEAAAMEPEAAAAGGDIAEDS</sequence>
<evidence type="ECO:0000313" key="1">
    <source>
        <dbReference type="EMBL" id="KXZ52785.1"/>
    </source>
</evidence>
<dbReference type="SUPFAM" id="SSF74784">
    <property type="entry name" value="Translin"/>
    <property type="match status" value="1"/>
</dbReference>
<name>A0A150GSF6_GONPE</name>
<dbReference type="Proteomes" id="UP000075714">
    <property type="component" value="Unassembled WGS sequence"/>
</dbReference>
<comment type="caution">
    <text evidence="1">The sequence shown here is derived from an EMBL/GenBank/DDBJ whole genome shotgun (WGS) entry which is preliminary data.</text>
</comment>
<evidence type="ECO:0008006" key="3">
    <source>
        <dbReference type="Google" id="ProtNLM"/>
    </source>
</evidence>
<dbReference type="InterPro" id="IPR002848">
    <property type="entry name" value="Translin_fam"/>
</dbReference>
<accession>A0A150GSF6</accession>
<dbReference type="STRING" id="33097.A0A150GSF6"/>
<keyword evidence="2" id="KW-1185">Reference proteome</keyword>
<organism evidence="1 2">
    <name type="scientific">Gonium pectorale</name>
    <name type="common">Green alga</name>
    <dbReference type="NCBI Taxonomy" id="33097"/>
    <lineage>
        <taxon>Eukaryota</taxon>
        <taxon>Viridiplantae</taxon>
        <taxon>Chlorophyta</taxon>
        <taxon>core chlorophytes</taxon>
        <taxon>Chlorophyceae</taxon>
        <taxon>CS clade</taxon>
        <taxon>Chlamydomonadales</taxon>
        <taxon>Volvocaceae</taxon>
        <taxon>Gonium</taxon>
    </lineage>
</organism>
<dbReference type="AlphaFoldDB" id="A0A150GSF6"/>
<evidence type="ECO:0000313" key="2">
    <source>
        <dbReference type="Proteomes" id="UP000075714"/>
    </source>
</evidence>
<dbReference type="GO" id="GO:0043565">
    <property type="term" value="F:sequence-specific DNA binding"/>
    <property type="evidence" value="ECO:0007669"/>
    <property type="project" value="InterPro"/>
</dbReference>
<dbReference type="EMBL" id="LSYV01000009">
    <property type="protein sequence ID" value="KXZ52785.1"/>
    <property type="molecule type" value="Genomic_DNA"/>
</dbReference>
<dbReference type="CDD" id="cd14820">
    <property type="entry name" value="TRAX"/>
    <property type="match status" value="1"/>
</dbReference>
<dbReference type="Gene3D" id="1.20.58.2140">
    <property type="match status" value="1"/>
</dbReference>
<gene>
    <name evidence="1" type="ORF">GPECTOR_8g173</name>
</gene>
<protein>
    <recommendedName>
        <fullName evidence="3">Translin</fullName>
    </recommendedName>
</protein>
<proteinExistence type="predicted"/>
<dbReference type="PANTHER" id="PTHR10741">
    <property type="entry name" value="TRANSLIN AND TRANSLIN ASSOCIATED PROTEIN X"/>
    <property type="match status" value="1"/>
</dbReference>
<dbReference type="OrthoDB" id="829at2759"/>
<dbReference type="InterPro" id="IPR036081">
    <property type="entry name" value="Translin_sf"/>
</dbReference>
<reference evidence="2" key="1">
    <citation type="journal article" date="2016" name="Nat. Commun.">
        <title>The Gonium pectorale genome demonstrates co-option of cell cycle regulation during the evolution of multicellularity.</title>
        <authorList>
            <person name="Hanschen E.R."/>
            <person name="Marriage T.N."/>
            <person name="Ferris P.J."/>
            <person name="Hamaji T."/>
            <person name="Toyoda A."/>
            <person name="Fujiyama A."/>
            <person name="Neme R."/>
            <person name="Noguchi H."/>
            <person name="Minakuchi Y."/>
            <person name="Suzuki M."/>
            <person name="Kawai-Toyooka H."/>
            <person name="Smith D.R."/>
            <person name="Sparks H."/>
            <person name="Anderson J."/>
            <person name="Bakaric R."/>
            <person name="Luria V."/>
            <person name="Karger A."/>
            <person name="Kirschner M.W."/>
            <person name="Durand P.M."/>
            <person name="Michod R.E."/>
            <person name="Nozaki H."/>
            <person name="Olson B.J."/>
        </authorList>
    </citation>
    <scope>NUCLEOTIDE SEQUENCE [LARGE SCALE GENOMIC DNA]</scope>
    <source>
        <strain evidence="2">NIES-2863</strain>
    </source>
</reference>
<dbReference type="Pfam" id="PF01997">
    <property type="entry name" value="Translin"/>
    <property type="match status" value="1"/>
</dbReference>